<dbReference type="PROSITE" id="PS01117">
    <property type="entry name" value="HTH_MARR_1"/>
    <property type="match status" value="1"/>
</dbReference>
<dbReference type="Gene3D" id="1.10.10.10">
    <property type="entry name" value="Winged helix-like DNA-binding domain superfamily/Winged helix DNA-binding domain"/>
    <property type="match status" value="1"/>
</dbReference>
<keyword evidence="6" id="KW-1185">Reference proteome</keyword>
<keyword evidence="2 5" id="KW-0238">DNA-binding</keyword>
<dbReference type="SMART" id="SM00347">
    <property type="entry name" value="HTH_MARR"/>
    <property type="match status" value="1"/>
</dbReference>
<dbReference type="InterPro" id="IPR000835">
    <property type="entry name" value="HTH_MarR-typ"/>
</dbReference>
<accession>A0A1W1YF90</accession>
<evidence type="ECO:0000313" key="5">
    <source>
        <dbReference type="EMBL" id="SMC34825.1"/>
    </source>
</evidence>
<evidence type="ECO:0000256" key="2">
    <source>
        <dbReference type="ARBA" id="ARBA00023125"/>
    </source>
</evidence>
<evidence type="ECO:0000259" key="4">
    <source>
        <dbReference type="PROSITE" id="PS50995"/>
    </source>
</evidence>
<dbReference type="GO" id="GO:0003700">
    <property type="term" value="F:DNA-binding transcription factor activity"/>
    <property type="evidence" value="ECO:0007669"/>
    <property type="project" value="InterPro"/>
</dbReference>
<dbReference type="InterPro" id="IPR036390">
    <property type="entry name" value="WH_DNA-bd_sf"/>
</dbReference>
<evidence type="ECO:0000256" key="1">
    <source>
        <dbReference type="ARBA" id="ARBA00023015"/>
    </source>
</evidence>
<dbReference type="PROSITE" id="PS50995">
    <property type="entry name" value="HTH_MARR_2"/>
    <property type="match status" value="1"/>
</dbReference>
<dbReference type="Proteomes" id="UP000192738">
    <property type="component" value="Unassembled WGS sequence"/>
</dbReference>
<dbReference type="InterPro" id="IPR036388">
    <property type="entry name" value="WH-like_DNA-bd_sf"/>
</dbReference>
<dbReference type="InterPro" id="IPR011991">
    <property type="entry name" value="ArsR-like_HTH"/>
</dbReference>
<dbReference type="PANTHER" id="PTHR42756">
    <property type="entry name" value="TRANSCRIPTIONAL REGULATOR, MARR"/>
    <property type="match status" value="1"/>
</dbReference>
<sequence length="156" mass="17950">MVDAMTKEPTNISIVRNTIKIFMRSLGVLEGKKTFCYDCTYAQCHVIWETAQEKKISVNELAGRLNISKSAVSRTVEDLVNKGYLQRKPNSDDRRYVDIELTERGKLTFKEIELNSDRYFEAILENIPKEKRDTTLEGIQIFSTALYQVFKKAGAE</sequence>
<reference evidence="5 6" key="1">
    <citation type="submission" date="2017-04" db="EMBL/GenBank/DDBJ databases">
        <authorList>
            <person name="Afonso C.L."/>
            <person name="Miller P.J."/>
            <person name="Scott M.A."/>
            <person name="Spackman E."/>
            <person name="Goraichik I."/>
            <person name="Dimitrov K.M."/>
            <person name="Suarez D.L."/>
            <person name="Swayne D.E."/>
        </authorList>
    </citation>
    <scope>NUCLEOTIDE SEQUENCE [LARGE SCALE GENOMIC DNA]</scope>
    <source>
        <strain evidence="5 6">DSM 5090</strain>
    </source>
</reference>
<protein>
    <submittedName>
        <fullName evidence="5">DNA-binding transcriptional regulator, MarR family</fullName>
    </submittedName>
</protein>
<keyword evidence="1" id="KW-0805">Transcription regulation</keyword>
<organism evidence="5 6">
    <name type="scientific">Sporomusa malonica</name>
    <dbReference type="NCBI Taxonomy" id="112901"/>
    <lineage>
        <taxon>Bacteria</taxon>
        <taxon>Bacillati</taxon>
        <taxon>Bacillota</taxon>
        <taxon>Negativicutes</taxon>
        <taxon>Selenomonadales</taxon>
        <taxon>Sporomusaceae</taxon>
        <taxon>Sporomusa</taxon>
    </lineage>
</organism>
<dbReference type="RefSeq" id="WP_245823743.1">
    <property type="nucleotide sequence ID" value="NZ_FWXI01000001.1"/>
</dbReference>
<dbReference type="InterPro" id="IPR023187">
    <property type="entry name" value="Tscrpt_reg_MarR-type_CS"/>
</dbReference>
<dbReference type="SUPFAM" id="SSF46785">
    <property type="entry name" value="Winged helix' DNA-binding domain"/>
    <property type="match status" value="1"/>
</dbReference>
<dbReference type="Pfam" id="PF12802">
    <property type="entry name" value="MarR_2"/>
    <property type="match status" value="1"/>
</dbReference>
<dbReference type="STRING" id="112901.SAMN04488500_101287"/>
<keyword evidence="3" id="KW-0804">Transcription</keyword>
<evidence type="ECO:0000256" key="3">
    <source>
        <dbReference type="ARBA" id="ARBA00023163"/>
    </source>
</evidence>
<name>A0A1W1YF90_9FIRM</name>
<feature type="domain" description="HTH marR-type" evidence="4">
    <location>
        <begin position="1"/>
        <end position="151"/>
    </location>
</feature>
<dbReference type="AlphaFoldDB" id="A0A1W1YF90"/>
<evidence type="ECO:0000313" key="6">
    <source>
        <dbReference type="Proteomes" id="UP000192738"/>
    </source>
</evidence>
<gene>
    <name evidence="5" type="ORF">SAMN04488500_101287</name>
</gene>
<dbReference type="GO" id="GO:0003677">
    <property type="term" value="F:DNA binding"/>
    <property type="evidence" value="ECO:0007669"/>
    <property type="project" value="UniProtKB-KW"/>
</dbReference>
<proteinExistence type="predicted"/>
<dbReference type="PANTHER" id="PTHR42756:SF1">
    <property type="entry name" value="TRANSCRIPTIONAL REPRESSOR OF EMRAB OPERON"/>
    <property type="match status" value="1"/>
</dbReference>
<dbReference type="EMBL" id="FWXI01000001">
    <property type="protein sequence ID" value="SMC34825.1"/>
    <property type="molecule type" value="Genomic_DNA"/>
</dbReference>
<dbReference type="PRINTS" id="PR00598">
    <property type="entry name" value="HTHMARR"/>
</dbReference>
<dbReference type="CDD" id="cd00090">
    <property type="entry name" value="HTH_ARSR"/>
    <property type="match status" value="1"/>
</dbReference>